<dbReference type="Pfam" id="PF00584">
    <property type="entry name" value="SecE"/>
    <property type="match status" value="1"/>
</dbReference>
<evidence type="ECO:0000313" key="12">
    <source>
        <dbReference type="Proteomes" id="UP000316759"/>
    </source>
</evidence>
<reference evidence="11 12" key="1">
    <citation type="submission" date="2019-04" db="EMBL/GenBank/DDBJ databases">
        <title>Annotation for the trematode Fasciola gigantica.</title>
        <authorList>
            <person name="Choi Y.-J."/>
        </authorList>
    </citation>
    <scope>NUCLEOTIDE SEQUENCE [LARGE SCALE GENOMIC DNA]</scope>
    <source>
        <strain evidence="11">Uganda_cow_1</strain>
    </source>
</reference>
<dbReference type="GO" id="GO:0006886">
    <property type="term" value="P:intracellular protein transport"/>
    <property type="evidence" value="ECO:0007669"/>
    <property type="project" value="InterPro"/>
</dbReference>
<proteinExistence type="inferred from homology"/>
<evidence type="ECO:0000313" key="11">
    <source>
        <dbReference type="EMBL" id="TPP63512.1"/>
    </source>
</evidence>
<evidence type="ECO:0000256" key="10">
    <source>
        <dbReference type="SAM" id="Phobius"/>
    </source>
</evidence>
<dbReference type="NCBIfam" id="TIGR00327">
    <property type="entry name" value="secE_euk_arch"/>
    <property type="match status" value="1"/>
</dbReference>
<dbReference type="PROSITE" id="PS01067">
    <property type="entry name" value="SECE_SEC61G"/>
    <property type="match status" value="1"/>
</dbReference>
<comment type="subcellular location">
    <subcellularLocation>
        <location evidence="1">Endoplasmic reticulum membrane</location>
        <topology evidence="1">Single-pass membrane protein</topology>
    </subcellularLocation>
</comment>
<keyword evidence="9 10" id="KW-0472">Membrane</keyword>
<keyword evidence="4 10" id="KW-0812">Transmembrane</keyword>
<evidence type="ECO:0000256" key="6">
    <source>
        <dbReference type="ARBA" id="ARBA00022927"/>
    </source>
</evidence>
<comment type="similarity">
    <text evidence="2">Belongs to the SecE/SEC61-gamma family.</text>
</comment>
<dbReference type="GO" id="GO:0005789">
    <property type="term" value="C:endoplasmic reticulum membrane"/>
    <property type="evidence" value="ECO:0007669"/>
    <property type="project" value="UniProtKB-SubCell"/>
</dbReference>
<dbReference type="GO" id="GO:0008320">
    <property type="term" value="F:protein transmembrane transporter activity"/>
    <property type="evidence" value="ECO:0007669"/>
    <property type="project" value="InterPro"/>
</dbReference>
<feature type="transmembrane region" description="Helical" evidence="10">
    <location>
        <begin position="75"/>
        <end position="95"/>
    </location>
</feature>
<keyword evidence="7 10" id="KW-1133">Transmembrane helix</keyword>
<keyword evidence="3" id="KW-0813">Transport</keyword>
<dbReference type="EMBL" id="SUNJ01005567">
    <property type="protein sequence ID" value="TPP63512.1"/>
    <property type="molecule type" value="Genomic_DNA"/>
</dbReference>
<sequence length="105" mass="12068">MAVFFSWAWSCLAELTRLPRRRNAYWRRGAFRDFVDIMDRVSAATAPLVRFTKDSVHFINRCTKPDRKEFKRNTIATAVGFLAMGVLGFIIKLIFVPINSIIVGN</sequence>
<keyword evidence="6" id="KW-0653">Protein transport</keyword>
<dbReference type="PANTHER" id="PTHR12309">
    <property type="entry name" value="SEC61 GAMMA SUBUNIT"/>
    <property type="match status" value="1"/>
</dbReference>
<dbReference type="HAMAP" id="MF_00422">
    <property type="entry name" value="SecE"/>
    <property type="match status" value="1"/>
</dbReference>
<organism evidence="11 12">
    <name type="scientific">Fasciola gigantica</name>
    <name type="common">Giant liver fluke</name>
    <dbReference type="NCBI Taxonomy" id="46835"/>
    <lineage>
        <taxon>Eukaryota</taxon>
        <taxon>Metazoa</taxon>
        <taxon>Spiralia</taxon>
        <taxon>Lophotrochozoa</taxon>
        <taxon>Platyhelminthes</taxon>
        <taxon>Trematoda</taxon>
        <taxon>Digenea</taxon>
        <taxon>Plagiorchiida</taxon>
        <taxon>Echinostomata</taxon>
        <taxon>Echinostomatoidea</taxon>
        <taxon>Fasciolidae</taxon>
        <taxon>Fasciola</taxon>
    </lineage>
</organism>
<evidence type="ECO:0000256" key="8">
    <source>
        <dbReference type="ARBA" id="ARBA00023010"/>
    </source>
</evidence>
<comment type="caution">
    <text evidence="11">The sequence shown here is derived from an EMBL/GenBank/DDBJ whole genome shotgun (WGS) entry which is preliminary data.</text>
</comment>
<evidence type="ECO:0000256" key="3">
    <source>
        <dbReference type="ARBA" id="ARBA00022448"/>
    </source>
</evidence>
<keyword evidence="12" id="KW-1185">Reference proteome</keyword>
<dbReference type="Gene3D" id="1.20.5.820">
    <property type="entry name" value="Preprotein translocase SecE subunit"/>
    <property type="match status" value="1"/>
</dbReference>
<dbReference type="InterPro" id="IPR023391">
    <property type="entry name" value="Prot_translocase_SecE_dom_sf"/>
</dbReference>
<dbReference type="GO" id="GO:0006605">
    <property type="term" value="P:protein targeting"/>
    <property type="evidence" value="ECO:0007669"/>
    <property type="project" value="InterPro"/>
</dbReference>
<evidence type="ECO:0000256" key="1">
    <source>
        <dbReference type="ARBA" id="ARBA00004389"/>
    </source>
</evidence>
<dbReference type="InterPro" id="IPR001901">
    <property type="entry name" value="Translocase_SecE/Sec61-g"/>
</dbReference>
<evidence type="ECO:0000256" key="7">
    <source>
        <dbReference type="ARBA" id="ARBA00022989"/>
    </source>
</evidence>
<keyword evidence="5" id="KW-0256">Endoplasmic reticulum</keyword>
<gene>
    <name evidence="11" type="ORF">FGIG_05034</name>
</gene>
<accession>A0A504YNE4</accession>
<dbReference type="STRING" id="46835.A0A504YNE4"/>
<evidence type="ECO:0000256" key="2">
    <source>
        <dbReference type="ARBA" id="ARBA00008274"/>
    </source>
</evidence>
<evidence type="ECO:0000256" key="9">
    <source>
        <dbReference type="ARBA" id="ARBA00023136"/>
    </source>
</evidence>
<evidence type="ECO:0000256" key="5">
    <source>
        <dbReference type="ARBA" id="ARBA00022824"/>
    </source>
</evidence>
<dbReference type="InterPro" id="IPR008158">
    <property type="entry name" value="Translocase_Sec61-g"/>
</dbReference>
<keyword evidence="8" id="KW-0811">Translocation</keyword>
<dbReference type="OrthoDB" id="2401875at2759"/>
<name>A0A504YNE4_FASGI</name>
<evidence type="ECO:0000256" key="4">
    <source>
        <dbReference type="ARBA" id="ARBA00022692"/>
    </source>
</evidence>
<dbReference type="AlphaFoldDB" id="A0A504YNE4"/>
<dbReference type="SUPFAM" id="SSF103456">
    <property type="entry name" value="Preprotein translocase SecE subunit"/>
    <property type="match status" value="1"/>
</dbReference>
<protein>
    <submittedName>
        <fullName evidence="11">Transport protein Sec61 subunit gamma</fullName>
    </submittedName>
</protein>
<dbReference type="Proteomes" id="UP000316759">
    <property type="component" value="Unassembled WGS sequence"/>
</dbReference>